<keyword evidence="2" id="KW-1185">Reference proteome</keyword>
<protein>
    <submittedName>
        <fullName evidence="1">12026_t:CDS:1</fullName>
    </submittedName>
</protein>
<feature type="non-terminal residue" evidence="1">
    <location>
        <position position="1"/>
    </location>
</feature>
<accession>A0A9N9DFB1</accession>
<comment type="caution">
    <text evidence="1">The sequence shown here is derived from an EMBL/GenBank/DDBJ whole genome shotgun (WGS) entry which is preliminary data.</text>
</comment>
<gene>
    <name evidence="1" type="ORF">AGERDE_LOCUS10831</name>
</gene>
<evidence type="ECO:0000313" key="1">
    <source>
        <dbReference type="EMBL" id="CAG8637800.1"/>
    </source>
</evidence>
<sequence>MSRRALISILRRPVFNNFRYLSVFSEAQRKERNALLKEIYTPSFSQFEKGSKEYLDLDYYKEHQSFLEEMSTIKDTIEIPTIDLLKHMI</sequence>
<name>A0A9N9DFB1_9GLOM</name>
<reference evidence="1" key="1">
    <citation type="submission" date="2021-06" db="EMBL/GenBank/DDBJ databases">
        <authorList>
            <person name="Kallberg Y."/>
            <person name="Tangrot J."/>
            <person name="Rosling A."/>
        </authorList>
    </citation>
    <scope>NUCLEOTIDE SEQUENCE</scope>
    <source>
        <strain evidence="1">MT106</strain>
    </source>
</reference>
<dbReference type="EMBL" id="CAJVPL010003748">
    <property type="protein sequence ID" value="CAG8637800.1"/>
    <property type="molecule type" value="Genomic_DNA"/>
</dbReference>
<dbReference type="Proteomes" id="UP000789831">
    <property type="component" value="Unassembled WGS sequence"/>
</dbReference>
<proteinExistence type="predicted"/>
<organism evidence="1 2">
    <name type="scientific">Ambispora gerdemannii</name>
    <dbReference type="NCBI Taxonomy" id="144530"/>
    <lineage>
        <taxon>Eukaryota</taxon>
        <taxon>Fungi</taxon>
        <taxon>Fungi incertae sedis</taxon>
        <taxon>Mucoromycota</taxon>
        <taxon>Glomeromycotina</taxon>
        <taxon>Glomeromycetes</taxon>
        <taxon>Archaeosporales</taxon>
        <taxon>Ambisporaceae</taxon>
        <taxon>Ambispora</taxon>
    </lineage>
</organism>
<dbReference type="OrthoDB" id="10517733at2759"/>
<evidence type="ECO:0000313" key="2">
    <source>
        <dbReference type="Proteomes" id="UP000789831"/>
    </source>
</evidence>
<dbReference type="AlphaFoldDB" id="A0A9N9DFB1"/>